<dbReference type="PANTHER" id="PTHR47506:SF1">
    <property type="entry name" value="HTH-TYPE TRANSCRIPTIONAL REGULATOR YJDC"/>
    <property type="match status" value="1"/>
</dbReference>
<reference evidence="7 8" key="1">
    <citation type="submission" date="2016-10" db="EMBL/GenBank/DDBJ databases">
        <authorList>
            <person name="Varghese N."/>
            <person name="Submissions S."/>
        </authorList>
    </citation>
    <scope>NUCLEOTIDE SEQUENCE [LARGE SCALE GENOMIC DNA]</scope>
    <source>
        <strain evidence="7 8">BS2771</strain>
    </source>
</reference>
<dbReference type="Gene3D" id="1.10.10.60">
    <property type="entry name" value="Homeodomain-like"/>
    <property type="match status" value="1"/>
</dbReference>
<dbReference type="InterPro" id="IPR001647">
    <property type="entry name" value="HTH_TetR"/>
</dbReference>
<protein>
    <submittedName>
        <fullName evidence="7">DNA-binding transcriptional regulator, AcrR family</fullName>
    </submittedName>
    <submittedName>
        <fullName evidence="6">TetR/AcrR family transcriptional regulator</fullName>
    </submittedName>
</protein>
<evidence type="ECO:0000256" key="4">
    <source>
        <dbReference type="PROSITE-ProRule" id="PRU00335"/>
    </source>
</evidence>
<dbReference type="SUPFAM" id="SSF48498">
    <property type="entry name" value="Tetracyclin repressor-like, C-terminal domain"/>
    <property type="match status" value="1"/>
</dbReference>
<dbReference type="InterPro" id="IPR023772">
    <property type="entry name" value="DNA-bd_HTH_TetR-type_CS"/>
</dbReference>
<sequence>MGNSSIKNLGGRPLGFCIETALVAATGVFASKGFEAASMNDLCTAMGINRPSLYLHFGNKEALYLKAFERFSRMSAQLLESCLSAPSARAGVERLLREGVMMSTDPHGPGVCFITQAPLKSGEVSAEALGELARRRATVALTLRARFDKAVMVGELPPSTNTESLANYYAVLMQGLALQAQHGGEQAALLDVLAVAMAAWPARS</sequence>
<keyword evidence="2 4" id="KW-0238">DNA-binding</keyword>
<evidence type="ECO:0000313" key="7">
    <source>
        <dbReference type="EMBL" id="SDU96131.1"/>
    </source>
</evidence>
<dbReference type="PROSITE" id="PS01081">
    <property type="entry name" value="HTH_TETR_1"/>
    <property type="match status" value="1"/>
</dbReference>
<dbReference type="EMBL" id="LT629800">
    <property type="protein sequence ID" value="SDU96131.1"/>
    <property type="molecule type" value="Genomic_DNA"/>
</dbReference>
<dbReference type="Gene3D" id="1.10.357.10">
    <property type="entry name" value="Tetracycline Repressor, domain 2"/>
    <property type="match status" value="1"/>
</dbReference>
<dbReference type="Pfam" id="PF00440">
    <property type="entry name" value="TetR_N"/>
    <property type="match status" value="1"/>
</dbReference>
<dbReference type="OrthoDB" id="9811084at2"/>
<keyword evidence="1" id="KW-0805">Transcription regulation</keyword>
<dbReference type="InterPro" id="IPR036271">
    <property type="entry name" value="Tet_transcr_reg_TetR-rel_C_sf"/>
</dbReference>
<organism evidence="6 9">
    <name type="scientific">Pseudomonas brenneri</name>
    <dbReference type="NCBI Taxonomy" id="129817"/>
    <lineage>
        <taxon>Bacteria</taxon>
        <taxon>Pseudomonadati</taxon>
        <taxon>Pseudomonadota</taxon>
        <taxon>Gammaproteobacteria</taxon>
        <taxon>Pseudomonadales</taxon>
        <taxon>Pseudomonadaceae</taxon>
        <taxon>Pseudomonas</taxon>
    </lineage>
</organism>
<feature type="domain" description="HTH tetR-type" evidence="5">
    <location>
        <begin position="15"/>
        <end position="75"/>
    </location>
</feature>
<evidence type="ECO:0000259" key="5">
    <source>
        <dbReference type="PROSITE" id="PS50977"/>
    </source>
</evidence>
<gene>
    <name evidence="6" type="ORF">F1720_10790</name>
    <name evidence="7" type="ORF">SAMN04490181_2206</name>
</gene>
<dbReference type="RefSeq" id="WP_090291315.1">
    <property type="nucleotide sequence ID" value="NZ_BMNU01000007.1"/>
</dbReference>
<reference evidence="6 9" key="2">
    <citation type="submission" date="2019-09" db="EMBL/GenBank/DDBJ databases">
        <title>Draft genome sequence of Pseudomonas brenneri CCUG 51514(T).</title>
        <authorList>
            <person name="Tunovic T."/>
            <person name="Pineiro-Iglesias B."/>
            <person name="Unosson C."/>
            <person name="Inganas E."/>
            <person name="Ohlen M."/>
            <person name="Cardew S."/>
            <person name="Jensie-Markopoulos S."/>
            <person name="Salva-Serra F."/>
            <person name="Jaen-Luchoro D."/>
            <person name="Svensson-Stadler L."/>
            <person name="Chun J."/>
            <person name="Moore E."/>
        </authorList>
    </citation>
    <scope>NUCLEOTIDE SEQUENCE [LARGE SCALE GENOMIC DNA]</scope>
    <source>
        <strain evidence="6 9">CCUG 51514</strain>
    </source>
</reference>
<evidence type="ECO:0000256" key="1">
    <source>
        <dbReference type="ARBA" id="ARBA00023015"/>
    </source>
</evidence>
<dbReference type="AlphaFoldDB" id="A0A5B2UVU1"/>
<dbReference type="InterPro" id="IPR009057">
    <property type="entry name" value="Homeodomain-like_sf"/>
</dbReference>
<evidence type="ECO:0000256" key="2">
    <source>
        <dbReference type="ARBA" id="ARBA00023125"/>
    </source>
</evidence>
<evidence type="ECO:0000313" key="6">
    <source>
        <dbReference type="EMBL" id="KAA2230470.1"/>
    </source>
</evidence>
<accession>A0A5B2UVU1</accession>
<evidence type="ECO:0000256" key="3">
    <source>
        <dbReference type="ARBA" id="ARBA00023163"/>
    </source>
</evidence>
<dbReference type="GO" id="GO:0003677">
    <property type="term" value="F:DNA binding"/>
    <property type="evidence" value="ECO:0007669"/>
    <property type="project" value="UniProtKB-UniRule"/>
</dbReference>
<dbReference type="SUPFAM" id="SSF46689">
    <property type="entry name" value="Homeodomain-like"/>
    <property type="match status" value="1"/>
</dbReference>
<dbReference type="PRINTS" id="PR00455">
    <property type="entry name" value="HTHTETR"/>
</dbReference>
<evidence type="ECO:0000313" key="8">
    <source>
        <dbReference type="Proteomes" id="UP000199620"/>
    </source>
</evidence>
<dbReference type="EMBL" id="VUOL01000005">
    <property type="protein sequence ID" value="KAA2230470.1"/>
    <property type="molecule type" value="Genomic_DNA"/>
</dbReference>
<evidence type="ECO:0000313" key="9">
    <source>
        <dbReference type="Proteomes" id="UP000325296"/>
    </source>
</evidence>
<keyword evidence="8" id="KW-1185">Reference proteome</keyword>
<dbReference type="PROSITE" id="PS50977">
    <property type="entry name" value="HTH_TETR_2"/>
    <property type="match status" value="1"/>
</dbReference>
<feature type="DNA-binding region" description="H-T-H motif" evidence="4">
    <location>
        <begin position="38"/>
        <end position="57"/>
    </location>
</feature>
<dbReference type="PANTHER" id="PTHR47506">
    <property type="entry name" value="TRANSCRIPTIONAL REGULATORY PROTEIN"/>
    <property type="match status" value="1"/>
</dbReference>
<keyword evidence="3" id="KW-0804">Transcription</keyword>
<name>A0A5B2UVU1_9PSED</name>
<dbReference type="Proteomes" id="UP000199620">
    <property type="component" value="Chromosome I"/>
</dbReference>
<proteinExistence type="predicted"/>
<dbReference type="Proteomes" id="UP000325296">
    <property type="component" value="Unassembled WGS sequence"/>
</dbReference>